<organism evidence="4 5">
    <name type="scientific">Mariniphaga sediminis</name>
    <dbReference type="NCBI Taxonomy" id="1628158"/>
    <lineage>
        <taxon>Bacteria</taxon>
        <taxon>Pseudomonadati</taxon>
        <taxon>Bacteroidota</taxon>
        <taxon>Bacteroidia</taxon>
        <taxon>Marinilabiliales</taxon>
        <taxon>Prolixibacteraceae</taxon>
        <taxon>Mariniphaga</taxon>
    </lineage>
</organism>
<dbReference type="Pfam" id="PF10282">
    <property type="entry name" value="Lactonase"/>
    <property type="match status" value="1"/>
</dbReference>
<evidence type="ECO:0000256" key="1">
    <source>
        <dbReference type="ARBA" id="ARBA00005564"/>
    </source>
</evidence>
<name>A0A399CWD9_9BACT</name>
<dbReference type="Proteomes" id="UP000266441">
    <property type="component" value="Unassembled WGS sequence"/>
</dbReference>
<dbReference type="InterPro" id="IPR050282">
    <property type="entry name" value="Cycloisomerase_2"/>
</dbReference>
<dbReference type="GO" id="GO:0006006">
    <property type="term" value="P:glucose metabolic process"/>
    <property type="evidence" value="ECO:0007669"/>
    <property type="project" value="UniProtKB-KW"/>
</dbReference>
<protein>
    <submittedName>
        <fullName evidence="4">Lactonase family protein</fullName>
    </submittedName>
</protein>
<dbReference type="InterPro" id="IPR011048">
    <property type="entry name" value="Haem_d1_sf"/>
</dbReference>
<dbReference type="SUPFAM" id="SSF51004">
    <property type="entry name" value="C-terminal (heme d1) domain of cytochrome cd1-nitrite reductase"/>
    <property type="match status" value="1"/>
</dbReference>
<dbReference type="InterPro" id="IPR019405">
    <property type="entry name" value="Lactonase_7-beta_prop"/>
</dbReference>
<dbReference type="RefSeq" id="WP_119351514.1">
    <property type="nucleotide sequence ID" value="NZ_QWET01000019.1"/>
</dbReference>
<evidence type="ECO:0000313" key="5">
    <source>
        <dbReference type="Proteomes" id="UP000266441"/>
    </source>
</evidence>
<keyword evidence="5" id="KW-1185">Reference proteome</keyword>
<comment type="caution">
    <text evidence="4">The sequence shown here is derived from an EMBL/GenBank/DDBJ whole genome shotgun (WGS) entry which is preliminary data.</text>
</comment>
<keyword evidence="2" id="KW-0313">Glucose metabolism</keyword>
<dbReference type="Gene3D" id="2.130.10.10">
    <property type="entry name" value="YVTN repeat-like/Quinoprotein amine dehydrogenase"/>
    <property type="match status" value="1"/>
</dbReference>
<reference evidence="4 5" key="1">
    <citation type="journal article" date="2015" name="Int. J. Syst. Evol. Microbiol.">
        <title>Mariniphaga sediminis sp. nov., isolated from coastal sediment.</title>
        <authorList>
            <person name="Wang F.Q."/>
            <person name="Shen Q.Y."/>
            <person name="Chen G.J."/>
            <person name="Du Z.J."/>
        </authorList>
    </citation>
    <scope>NUCLEOTIDE SEQUENCE [LARGE SCALE GENOMIC DNA]</scope>
    <source>
        <strain evidence="4 5">SY21</strain>
    </source>
</reference>
<dbReference type="OrthoDB" id="9790815at2"/>
<evidence type="ECO:0000256" key="3">
    <source>
        <dbReference type="SAM" id="SignalP"/>
    </source>
</evidence>
<dbReference type="FunFam" id="2.130.10.10:FF:000306">
    <property type="entry name" value="3-carboxymuconate cyclase"/>
    <property type="match status" value="1"/>
</dbReference>
<keyword evidence="2" id="KW-0119">Carbohydrate metabolism</keyword>
<gene>
    <name evidence="4" type="ORF">D1164_19140</name>
</gene>
<dbReference type="EMBL" id="QWET01000019">
    <property type="protein sequence ID" value="RIH63546.1"/>
    <property type="molecule type" value="Genomic_DNA"/>
</dbReference>
<proteinExistence type="inferred from homology"/>
<dbReference type="PANTHER" id="PTHR30344">
    <property type="entry name" value="6-PHOSPHOGLUCONOLACTONASE-RELATED"/>
    <property type="match status" value="1"/>
</dbReference>
<comment type="similarity">
    <text evidence="1">Belongs to the cycloisomerase 2 family.</text>
</comment>
<sequence length="372" mass="40576">MNKILTGLILCVLFVPALSQENPMQKIYVGTYTSEGAEGIYLCHFDSTTGEISLEKTFKGVEDPSFLTISPDRKHLFAVTRASSGNEKPGGYVNAYRIQPDGELEFINKQISHGAGPCHVDVSPNGKYVAIATYSSGTTSLYGVNEDGSLKPASSTIVNQGSGPDKARQSAPHAHSIRFSRNGSQAFSADLGTDQLNIFDVKKGELIPARQPFVKMAPGAGPRHFDFHPNNKVIYVINELNSTITSFKKNGKTWEELQTISTLPEGFTGRSYCADIHVSPDGRYLYGSNRGHNSIAVFKIDNSTQMLEWQTSVPTEGDWPRNFVLSPDGKFMLVANQKSGNIVVFTLNKETGLPVFSGKELALPSPVCLDFL</sequence>
<feature type="chain" id="PRO_5017379386" evidence="3">
    <location>
        <begin position="20"/>
        <end position="372"/>
    </location>
</feature>
<accession>A0A399CWD9</accession>
<dbReference type="GO" id="GO:0005829">
    <property type="term" value="C:cytosol"/>
    <property type="evidence" value="ECO:0007669"/>
    <property type="project" value="TreeGrafter"/>
</dbReference>
<dbReference type="AlphaFoldDB" id="A0A399CWD9"/>
<feature type="signal peptide" evidence="3">
    <location>
        <begin position="1"/>
        <end position="19"/>
    </location>
</feature>
<keyword evidence="3" id="KW-0732">Signal</keyword>
<dbReference type="GO" id="GO:0017057">
    <property type="term" value="F:6-phosphogluconolactonase activity"/>
    <property type="evidence" value="ECO:0007669"/>
    <property type="project" value="TreeGrafter"/>
</dbReference>
<dbReference type="InterPro" id="IPR015943">
    <property type="entry name" value="WD40/YVTN_repeat-like_dom_sf"/>
</dbReference>
<evidence type="ECO:0000256" key="2">
    <source>
        <dbReference type="ARBA" id="ARBA00022526"/>
    </source>
</evidence>
<dbReference type="PANTHER" id="PTHR30344:SF1">
    <property type="entry name" value="6-PHOSPHOGLUCONOLACTONASE"/>
    <property type="match status" value="1"/>
</dbReference>
<evidence type="ECO:0000313" key="4">
    <source>
        <dbReference type="EMBL" id="RIH63546.1"/>
    </source>
</evidence>